<protein>
    <recommendedName>
        <fullName evidence="8">Major facilitator superfamily (MFS) profile domain-containing protein</fullName>
    </recommendedName>
</protein>
<name>A0A1L5F4K0_CLOKL</name>
<dbReference type="GO" id="GO:0005886">
    <property type="term" value="C:plasma membrane"/>
    <property type="evidence" value="ECO:0007669"/>
    <property type="project" value="UniProtKB-SubCell"/>
</dbReference>
<comment type="subcellular location">
    <subcellularLocation>
        <location evidence="1">Cell membrane</location>
        <topology evidence="1">Multi-pass membrane protein</topology>
    </subcellularLocation>
</comment>
<dbReference type="PANTHER" id="PTHR43414:SF6">
    <property type="entry name" value="MULTIDRUG RESISTANCE PROTEIN MDTG"/>
    <property type="match status" value="1"/>
</dbReference>
<evidence type="ECO:0000259" key="8">
    <source>
        <dbReference type="PROSITE" id="PS50850"/>
    </source>
</evidence>
<feature type="domain" description="Major facilitator superfamily (MFS) profile" evidence="8">
    <location>
        <begin position="1"/>
        <end position="115"/>
    </location>
</feature>
<evidence type="ECO:0000256" key="4">
    <source>
        <dbReference type="ARBA" id="ARBA00022692"/>
    </source>
</evidence>
<accession>A0A1L5F4K0</accession>
<dbReference type="PANTHER" id="PTHR43414">
    <property type="entry name" value="MULTIDRUG RESISTANCE PROTEIN MDTG"/>
    <property type="match status" value="1"/>
</dbReference>
<proteinExistence type="predicted"/>
<dbReference type="GO" id="GO:0022857">
    <property type="term" value="F:transmembrane transporter activity"/>
    <property type="evidence" value="ECO:0007669"/>
    <property type="project" value="InterPro"/>
</dbReference>
<feature type="transmembrane region" description="Helical" evidence="7">
    <location>
        <begin position="58"/>
        <end position="82"/>
    </location>
</feature>
<dbReference type="SUPFAM" id="SSF103473">
    <property type="entry name" value="MFS general substrate transporter"/>
    <property type="match status" value="1"/>
</dbReference>
<dbReference type="PROSITE" id="PS50850">
    <property type="entry name" value="MFS"/>
    <property type="match status" value="1"/>
</dbReference>
<keyword evidence="5 7" id="KW-1133">Transmembrane helix</keyword>
<evidence type="ECO:0000256" key="6">
    <source>
        <dbReference type="ARBA" id="ARBA00023136"/>
    </source>
</evidence>
<dbReference type="Proteomes" id="UP000184604">
    <property type="component" value="Chromosome"/>
</dbReference>
<evidence type="ECO:0000256" key="1">
    <source>
        <dbReference type="ARBA" id="ARBA00004651"/>
    </source>
</evidence>
<dbReference type="Gene3D" id="1.20.1250.20">
    <property type="entry name" value="MFS general substrate transporter like domains"/>
    <property type="match status" value="1"/>
</dbReference>
<dbReference type="Pfam" id="PF07690">
    <property type="entry name" value="MFS_1"/>
    <property type="match status" value="1"/>
</dbReference>
<feature type="transmembrane region" description="Helical" evidence="7">
    <location>
        <begin position="88"/>
        <end position="106"/>
    </location>
</feature>
<gene>
    <name evidence="9" type="ORF">BS101_03960</name>
</gene>
<sequence length="115" mass="12674">MLIALIVAGLDFIPQAFVRNSRKLMGLRFILGLTSAWLIPSVNILIKKITPSEITGKVIGLNMSASYLGIFGGCVLGGQVAAWFGIRYIFFITSALLLVNAMLVYFKIYKVMNTR</sequence>
<evidence type="ECO:0000256" key="3">
    <source>
        <dbReference type="ARBA" id="ARBA00022475"/>
    </source>
</evidence>
<reference evidence="9 10" key="1">
    <citation type="submission" date="2016-12" db="EMBL/GenBank/DDBJ databases">
        <title>Complete genome sequence of Clostridium kluyveri JZZ isolated from the pit mud of a Chinese flavor liquor-making factory.</title>
        <authorList>
            <person name="Wang Y."/>
        </authorList>
    </citation>
    <scope>NUCLEOTIDE SEQUENCE [LARGE SCALE GENOMIC DNA]</scope>
    <source>
        <strain evidence="9 10">JZZ</strain>
    </source>
</reference>
<keyword evidence="4 7" id="KW-0812">Transmembrane</keyword>
<dbReference type="AlphaFoldDB" id="A0A1L5F4K0"/>
<organism evidence="9 10">
    <name type="scientific">Clostridium kluyveri</name>
    <dbReference type="NCBI Taxonomy" id="1534"/>
    <lineage>
        <taxon>Bacteria</taxon>
        <taxon>Bacillati</taxon>
        <taxon>Bacillota</taxon>
        <taxon>Clostridia</taxon>
        <taxon>Eubacteriales</taxon>
        <taxon>Clostridiaceae</taxon>
        <taxon>Clostridium</taxon>
    </lineage>
</organism>
<evidence type="ECO:0000256" key="2">
    <source>
        <dbReference type="ARBA" id="ARBA00022448"/>
    </source>
</evidence>
<dbReference type="InterPro" id="IPR011701">
    <property type="entry name" value="MFS"/>
</dbReference>
<dbReference type="EMBL" id="CP018335">
    <property type="protein sequence ID" value="APM37948.1"/>
    <property type="molecule type" value="Genomic_DNA"/>
</dbReference>
<evidence type="ECO:0000256" key="7">
    <source>
        <dbReference type="SAM" id="Phobius"/>
    </source>
</evidence>
<feature type="transmembrane region" description="Helical" evidence="7">
    <location>
        <begin position="28"/>
        <end position="46"/>
    </location>
</feature>
<keyword evidence="3" id="KW-1003">Cell membrane</keyword>
<dbReference type="InterPro" id="IPR036259">
    <property type="entry name" value="MFS_trans_sf"/>
</dbReference>
<evidence type="ECO:0000313" key="10">
    <source>
        <dbReference type="Proteomes" id="UP000184604"/>
    </source>
</evidence>
<keyword evidence="2" id="KW-0813">Transport</keyword>
<dbReference type="InterPro" id="IPR020846">
    <property type="entry name" value="MFS_dom"/>
</dbReference>
<evidence type="ECO:0000313" key="9">
    <source>
        <dbReference type="EMBL" id="APM37948.1"/>
    </source>
</evidence>
<keyword evidence="6 7" id="KW-0472">Membrane</keyword>
<evidence type="ECO:0000256" key="5">
    <source>
        <dbReference type="ARBA" id="ARBA00022989"/>
    </source>
</evidence>